<evidence type="ECO:0000256" key="4">
    <source>
        <dbReference type="ARBA" id="ARBA00022605"/>
    </source>
</evidence>
<dbReference type="FunFam" id="3.40.50.1980:FF:000026">
    <property type="entry name" value="Histidinol dehydrogenase"/>
    <property type="match status" value="1"/>
</dbReference>
<sequence length="432" mass="47189">MKTYINPGRNTWTDILKRPLFDVSELYGRVQNILTEIREQGDEKLREYTERFDGVKLDNFEVSPEEITRAEASIDQNLKDAIALAAENIKAFHSTQMPEIRKMETAPGVICWQKPVAIEKVGLYIPGGTAPLFSTVLMLALPAKIAGCKQIVLCSPPDKNGNIHPAILYAAKVAGVTQIYKLGGVQAIGAMAYGTETVPKTYKIFGPGNQYVTAAKQLVSMNEVSIDMPAGPSEVLVVADETSNPAFVASDLLSQAEHGADSQVVLVTDNENTLKEVLAEVRTQVDQLPRKELAEKALSHSVLIVVSDDAERVDLINEYAPEHLIISTKKYMELAEKITNAGSVFLGEFTPESAGDYASGTNHTLPTNGWARSYSGVNLDSFLKKITFQEISEEGLLTIGPAIEKMAATEQLEAHKNAVTLRLKQIEKNGTK</sequence>
<evidence type="ECO:0000256" key="12">
    <source>
        <dbReference type="PIRNR" id="PIRNR000099"/>
    </source>
</evidence>
<gene>
    <name evidence="11" type="primary">hisD</name>
    <name evidence="18" type="ORF">LH29_22055</name>
</gene>
<evidence type="ECO:0000313" key="18">
    <source>
        <dbReference type="EMBL" id="KJF41973.1"/>
    </source>
</evidence>
<organism evidence="18 19">
    <name type="scientific">Draconibacterium sediminis</name>
    <dbReference type="NCBI Taxonomy" id="1544798"/>
    <lineage>
        <taxon>Bacteria</taxon>
        <taxon>Pseudomonadati</taxon>
        <taxon>Bacteroidota</taxon>
        <taxon>Bacteroidia</taxon>
        <taxon>Marinilabiliales</taxon>
        <taxon>Prolixibacteraceae</taxon>
        <taxon>Draconibacterium</taxon>
    </lineage>
</organism>
<feature type="binding site" evidence="11 15">
    <location>
        <position position="415"/>
    </location>
    <ligand>
        <name>substrate</name>
    </ligand>
</feature>
<evidence type="ECO:0000256" key="10">
    <source>
        <dbReference type="ARBA" id="ARBA00049489"/>
    </source>
</evidence>
<dbReference type="SUPFAM" id="SSF53720">
    <property type="entry name" value="ALDH-like"/>
    <property type="match status" value="1"/>
</dbReference>
<reference evidence="18 19" key="1">
    <citation type="submission" date="2014-09" db="EMBL/GenBank/DDBJ databases">
        <title>Draft Genome Sequence of Draconibacterium sp. JN14CK-3.</title>
        <authorList>
            <person name="Dong C."/>
            <person name="Lai Q."/>
            <person name="Shao Z."/>
        </authorList>
    </citation>
    <scope>NUCLEOTIDE SEQUENCE [LARGE SCALE GENOMIC DNA]</scope>
    <source>
        <strain evidence="18 19">JN14CK-3</strain>
    </source>
</reference>
<dbReference type="InterPro" id="IPR022695">
    <property type="entry name" value="Histidinol_DH_monofunct"/>
</dbReference>
<dbReference type="PRINTS" id="PR00083">
    <property type="entry name" value="HOLDHDRGNASE"/>
</dbReference>
<dbReference type="EMBL" id="JRHC01000007">
    <property type="protein sequence ID" value="KJF41973.1"/>
    <property type="molecule type" value="Genomic_DNA"/>
</dbReference>
<dbReference type="OrthoDB" id="9805269at2"/>
<keyword evidence="7 11" id="KW-0560">Oxidoreductase</keyword>
<dbReference type="GO" id="GO:0000105">
    <property type="term" value="P:L-histidine biosynthetic process"/>
    <property type="evidence" value="ECO:0007669"/>
    <property type="project" value="UniProtKB-UniRule"/>
</dbReference>
<evidence type="ECO:0000256" key="5">
    <source>
        <dbReference type="ARBA" id="ARBA00022723"/>
    </source>
</evidence>
<feature type="binding site" evidence="11 15">
    <location>
        <position position="323"/>
    </location>
    <ligand>
        <name>substrate</name>
    </ligand>
</feature>
<feature type="binding site" evidence="11 14">
    <location>
        <position position="209"/>
    </location>
    <ligand>
        <name>NAD(+)</name>
        <dbReference type="ChEBI" id="CHEBI:57540"/>
    </ligand>
</feature>
<feature type="binding site" evidence="11 16">
    <location>
        <position position="258"/>
    </location>
    <ligand>
        <name>Zn(2+)</name>
        <dbReference type="ChEBI" id="CHEBI:29105"/>
    </ligand>
</feature>
<evidence type="ECO:0000256" key="16">
    <source>
        <dbReference type="PIRSR" id="PIRSR000099-4"/>
    </source>
</evidence>
<dbReference type="PANTHER" id="PTHR21256:SF2">
    <property type="entry name" value="HISTIDINE BIOSYNTHESIS TRIFUNCTIONAL PROTEIN"/>
    <property type="match status" value="1"/>
</dbReference>
<evidence type="ECO:0000256" key="3">
    <source>
        <dbReference type="ARBA" id="ARBA00012965"/>
    </source>
</evidence>
<dbReference type="InterPro" id="IPR001692">
    <property type="entry name" value="Histidinol_DH_CS"/>
</dbReference>
<evidence type="ECO:0000256" key="2">
    <source>
        <dbReference type="ARBA" id="ARBA00010178"/>
    </source>
</evidence>
<feature type="active site" description="Proton acceptor" evidence="11 13">
    <location>
        <position position="322"/>
    </location>
</feature>
<feature type="binding site" evidence="11 15">
    <location>
        <position position="255"/>
    </location>
    <ligand>
        <name>substrate</name>
    </ligand>
</feature>
<evidence type="ECO:0000313" key="19">
    <source>
        <dbReference type="Proteomes" id="UP000032544"/>
    </source>
</evidence>
<comment type="cofactor">
    <cofactor evidence="11 16">
        <name>Zn(2+)</name>
        <dbReference type="ChEBI" id="CHEBI:29105"/>
    </cofactor>
    <text evidence="11 16">Binds 1 zinc ion per subunit.</text>
</comment>
<dbReference type="GO" id="GO:0005829">
    <property type="term" value="C:cytosol"/>
    <property type="evidence" value="ECO:0007669"/>
    <property type="project" value="TreeGrafter"/>
</dbReference>
<dbReference type="FunFam" id="3.40.50.1980:FF:000001">
    <property type="entry name" value="Histidinol dehydrogenase"/>
    <property type="match status" value="1"/>
</dbReference>
<dbReference type="NCBIfam" id="TIGR00069">
    <property type="entry name" value="hisD"/>
    <property type="match status" value="1"/>
</dbReference>
<keyword evidence="9 11" id="KW-0368">Histidine biosynthesis</keyword>
<dbReference type="Proteomes" id="UP000032544">
    <property type="component" value="Unassembled WGS sequence"/>
</dbReference>
<feature type="active site" description="Proton acceptor" evidence="11 13">
    <location>
        <position position="323"/>
    </location>
</feature>
<comment type="catalytic activity">
    <reaction evidence="10 11">
        <text>L-histidinol + 2 NAD(+) + H2O = L-histidine + 2 NADH + 3 H(+)</text>
        <dbReference type="Rhea" id="RHEA:20641"/>
        <dbReference type="ChEBI" id="CHEBI:15377"/>
        <dbReference type="ChEBI" id="CHEBI:15378"/>
        <dbReference type="ChEBI" id="CHEBI:57540"/>
        <dbReference type="ChEBI" id="CHEBI:57595"/>
        <dbReference type="ChEBI" id="CHEBI:57699"/>
        <dbReference type="ChEBI" id="CHEBI:57945"/>
        <dbReference type="EC" id="1.1.1.23"/>
    </reaction>
</comment>
<dbReference type="Pfam" id="PF00815">
    <property type="entry name" value="Histidinol_dh"/>
    <property type="match status" value="1"/>
</dbReference>
<protein>
    <recommendedName>
        <fullName evidence="3 11">Histidinol dehydrogenase</fullName>
        <shortName evidence="11">HDH</shortName>
        <ecNumber evidence="3 11">1.1.1.23</ecNumber>
    </recommendedName>
</protein>
<keyword evidence="5 11" id="KW-0479">Metal-binding</keyword>
<evidence type="ECO:0000256" key="15">
    <source>
        <dbReference type="PIRSR" id="PIRSR000099-3"/>
    </source>
</evidence>
<feature type="binding site" evidence="11 15">
    <location>
        <position position="233"/>
    </location>
    <ligand>
        <name>substrate</name>
    </ligand>
</feature>
<dbReference type="CDD" id="cd06572">
    <property type="entry name" value="Histidinol_dh"/>
    <property type="match status" value="1"/>
</dbReference>
<dbReference type="RefSeq" id="WP_045033302.1">
    <property type="nucleotide sequence ID" value="NZ_JRHC01000007.1"/>
</dbReference>
<dbReference type="HAMAP" id="MF_01024">
    <property type="entry name" value="HisD"/>
    <property type="match status" value="1"/>
</dbReference>
<evidence type="ECO:0000256" key="17">
    <source>
        <dbReference type="RuleBase" id="RU004175"/>
    </source>
</evidence>
<accession>A0A0D8J856</accession>
<evidence type="ECO:0000256" key="6">
    <source>
        <dbReference type="ARBA" id="ARBA00022833"/>
    </source>
</evidence>
<evidence type="ECO:0000256" key="14">
    <source>
        <dbReference type="PIRSR" id="PIRSR000099-2"/>
    </source>
</evidence>
<dbReference type="PANTHER" id="PTHR21256">
    <property type="entry name" value="HISTIDINOL DEHYDROGENASE HDH"/>
    <property type="match status" value="1"/>
</dbReference>
<dbReference type="STRING" id="1544798.LH29_22055"/>
<feature type="binding site" evidence="11 15">
    <location>
        <position position="410"/>
    </location>
    <ligand>
        <name>substrate</name>
    </ligand>
</feature>
<dbReference type="InterPro" id="IPR012131">
    <property type="entry name" value="Hstdl_DH"/>
</dbReference>
<feature type="binding site" evidence="11 16">
    <location>
        <position position="255"/>
    </location>
    <ligand>
        <name>Zn(2+)</name>
        <dbReference type="ChEBI" id="CHEBI:29105"/>
    </ligand>
</feature>
<dbReference type="GO" id="GO:0051287">
    <property type="term" value="F:NAD binding"/>
    <property type="evidence" value="ECO:0007669"/>
    <property type="project" value="InterPro"/>
</dbReference>
<dbReference type="PATRIC" id="fig|1544798.3.peg.4591"/>
<feature type="binding site" evidence="11 16">
    <location>
        <position position="356"/>
    </location>
    <ligand>
        <name>Zn(2+)</name>
        <dbReference type="ChEBI" id="CHEBI:29105"/>
    </ligand>
</feature>
<dbReference type="GO" id="GO:0008270">
    <property type="term" value="F:zinc ion binding"/>
    <property type="evidence" value="ECO:0007669"/>
    <property type="project" value="UniProtKB-UniRule"/>
</dbReference>
<dbReference type="EC" id="1.1.1.23" evidence="3 11"/>
<feature type="binding site" evidence="11 15">
    <location>
        <position position="356"/>
    </location>
    <ligand>
        <name>substrate</name>
    </ligand>
</feature>
<feature type="binding site" evidence="11 16">
    <location>
        <position position="415"/>
    </location>
    <ligand>
        <name>Zn(2+)</name>
        <dbReference type="ChEBI" id="CHEBI:29105"/>
    </ligand>
</feature>
<evidence type="ECO:0000256" key="13">
    <source>
        <dbReference type="PIRSR" id="PIRSR000099-1"/>
    </source>
</evidence>
<dbReference type="Gene3D" id="3.40.50.1980">
    <property type="entry name" value="Nitrogenase molybdenum iron protein domain"/>
    <property type="match status" value="2"/>
</dbReference>
<keyword evidence="19" id="KW-1185">Reference proteome</keyword>
<dbReference type="PIRSF" id="PIRSF000099">
    <property type="entry name" value="Histidinol_dh"/>
    <property type="match status" value="1"/>
</dbReference>
<comment type="pathway">
    <text evidence="1 11">Amino-acid biosynthesis; L-histidine biosynthesis; L-histidine from 5-phospho-alpha-D-ribose 1-diphosphate: step 9/9.</text>
</comment>
<dbReference type="UniPathway" id="UPA00031">
    <property type="reaction ID" value="UER00014"/>
</dbReference>
<comment type="similarity">
    <text evidence="2 11 12 17">Belongs to the histidinol dehydrogenase family.</text>
</comment>
<dbReference type="InterPro" id="IPR016161">
    <property type="entry name" value="Ald_DH/histidinol_DH"/>
</dbReference>
<feature type="binding site" evidence="11 15">
    <location>
        <position position="258"/>
    </location>
    <ligand>
        <name>substrate</name>
    </ligand>
</feature>
<keyword evidence="8 11" id="KW-0520">NAD</keyword>
<proteinExistence type="inferred from homology"/>
<dbReference type="Gene3D" id="1.20.5.1300">
    <property type="match status" value="1"/>
</dbReference>
<evidence type="ECO:0000256" key="11">
    <source>
        <dbReference type="HAMAP-Rule" id="MF_01024"/>
    </source>
</evidence>
<dbReference type="AlphaFoldDB" id="A0A0D8J856"/>
<feature type="binding site" evidence="11 14">
    <location>
        <position position="186"/>
    </location>
    <ligand>
        <name>NAD(+)</name>
        <dbReference type="ChEBI" id="CHEBI:57540"/>
    </ligand>
</feature>
<dbReference type="PROSITE" id="PS00611">
    <property type="entry name" value="HISOL_DEHYDROGENASE"/>
    <property type="match status" value="1"/>
</dbReference>
<comment type="function">
    <text evidence="11">Catalyzes the sequential NAD-dependent oxidations of L-histidinol to L-histidinaldehyde and then to L-histidine.</text>
</comment>
<evidence type="ECO:0000256" key="8">
    <source>
        <dbReference type="ARBA" id="ARBA00023027"/>
    </source>
</evidence>
<dbReference type="GO" id="GO:0004399">
    <property type="term" value="F:histidinol dehydrogenase activity"/>
    <property type="evidence" value="ECO:0007669"/>
    <property type="project" value="UniProtKB-UniRule"/>
</dbReference>
<evidence type="ECO:0000256" key="1">
    <source>
        <dbReference type="ARBA" id="ARBA00004940"/>
    </source>
</evidence>
<name>A0A0D8J856_9BACT</name>
<evidence type="ECO:0000256" key="7">
    <source>
        <dbReference type="ARBA" id="ARBA00023002"/>
    </source>
</evidence>
<comment type="caution">
    <text evidence="18">The sequence shown here is derived from an EMBL/GenBank/DDBJ whole genome shotgun (WGS) entry which is preliminary data.</text>
</comment>
<dbReference type="FunFam" id="1.20.5.1300:FF:000002">
    <property type="entry name" value="Histidinol dehydrogenase, chloroplastic"/>
    <property type="match status" value="1"/>
</dbReference>
<keyword evidence="4 11" id="KW-0028">Amino-acid biosynthesis</keyword>
<evidence type="ECO:0000256" key="9">
    <source>
        <dbReference type="ARBA" id="ARBA00023102"/>
    </source>
</evidence>
<keyword evidence="6 11" id="KW-0862">Zinc</keyword>
<feature type="binding site" evidence="11 14">
    <location>
        <position position="124"/>
    </location>
    <ligand>
        <name>NAD(+)</name>
        <dbReference type="ChEBI" id="CHEBI:57540"/>
    </ligand>
</feature>